<accession>A0A5A7R3Y4</accession>
<gene>
    <name evidence="4" type="ORF">STAS_29821</name>
</gene>
<proteinExistence type="inferred from homology"/>
<comment type="caution">
    <text evidence="4">The sequence shown here is derived from an EMBL/GenBank/DDBJ whole genome shotgun (WGS) entry which is preliminary data.</text>
</comment>
<dbReference type="PANTHER" id="PTHR31301">
    <property type="entry name" value="LOB DOMAIN-CONTAINING PROTEIN 4-RELATED"/>
    <property type="match status" value="1"/>
</dbReference>
<evidence type="ECO:0000256" key="2">
    <source>
        <dbReference type="SAM" id="MobiDB-lite"/>
    </source>
</evidence>
<feature type="domain" description="LOB" evidence="3">
    <location>
        <begin position="39"/>
        <end position="140"/>
    </location>
</feature>
<dbReference type="PROSITE" id="PS50891">
    <property type="entry name" value="LOB"/>
    <property type="match status" value="1"/>
</dbReference>
<evidence type="ECO:0000313" key="4">
    <source>
        <dbReference type="EMBL" id="GER52375.1"/>
    </source>
</evidence>
<protein>
    <submittedName>
        <fullName evidence="4">LOB domain-containing protein</fullName>
    </submittedName>
</protein>
<feature type="compositionally biased region" description="Polar residues" evidence="2">
    <location>
        <begin position="1"/>
        <end position="27"/>
    </location>
</feature>
<feature type="region of interest" description="Disordered" evidence="2">
    <location>
        <begin position="1"/>
        <end position="36"/>
    </location>
</feature>
<reference evidence="5" key="1">
    <citation type="journal article" date="2019" name="Curr. Biol.">
        <title>Genome Sequence of Striga asiatica Provides Insight into the Evolution of Plant Parasitism.</title>
        <authorList>
            <person name="Yoshida S."/>
            <person name="Kim S."/>
            <person name="Wafula E.K."/>
            <person name="Tanskanen J."/>
            <person name="Kim Y.M."/>
            <person name="Honaas L."/>
            <person name="Yang Z."/>
            <person name="Spallek T."/>
            <person name="Conn C.E."/>
            <person name="Ichihashi Y."/>
            <person name="Cheong K."/>
            <person name="Cui S."/>
            <person name="Der J.P."/>
            <person name="Gundlach H."/>
            <person name="Jiao Y."/>
            <person name="Hori C."/>
            <person name="Ishida J.K."/>
            <person name="Kasahara H."/>
            <person name="Kiba T."/>
            <person name="Kim M.S."/>
            <person name="Koo N."/>
            <person name="Laohavisit A."/>
            <person name="Lee Y.H."/>
            <person name="Lumba S."/>
            <person name="McCourt P."/>
            <person name="Mortimer J.C."/>
            <person name="Mutuku J.M."/>
            <person name="Nomura T."/>
            <person name="Sasaki-Sekimoto Y."/>
            <person name="Seto Y."/>
            <person name="Wang Y."/>
            <person name="Wakatake T."/>
            <person name="Sakakibara H."/>
            <person name="Demura T."/>
            <person name="Yamaguchi S."/>
            <person name="Yoneyama K."/>
            <person name="Manabe R.I."/>
            <person name="Nelson D.C."/>
            <person name="Schulman A.H."/>
            <person name="Timko M.P."/>
            <person name="dePamphilis C.W."/>
            <person name="Choi D."/>
            <person name="Shirasu K."/>
        </authorList>
    </citation>
    <scope>NUCLEOTIDE SEQUENCE [LARGE SCALE GENOMIC DNA]</scope>
    <source>
        <strain evidence="5">cv. UVA1</strain>
    </source>
</reference>
<organism evidence="4 5">
    <name type="scientific">Striga asiatica</name>
    <name type="common">Asiatic witchweed</name>
    <name type="synonym">Buchnera asiatica</name>
    <dbReference type="NCBI Taxonomy" id="4170"/>
    <lineage>
        <taxon>Eukaryota</taxon>
        <taxon>Viridiplantae</taxon>
        <taxon>Streptophyta</taxon>
        <taxon>Embryophyta</taxon>
        <taxon>Tracheophyta</taxon>
        <taxon>Spermatophyta</taxon>
        <taxon>Magnoliopsida</taxon>
        <taxon>eudicotyledons</taxon>
        <taxon>Gunneridae</taxon>
        <taxon>Pentapetalae</taxon>
        <taxon>asterids</taxon>
        <taxon>lamiids</taxon>
        <taxon>Lamiales</taxon>
        <taxon>Orobanchaceae</taxon>
        <taxon>Buchnereae</taxon>
        <taxon>Striga</taxon>
    </lineage>
</organism>
<sequence length="270" mass="30666">MQPPTTNTHALINTKITTPKRPNNSTSGHHHRPHGTTTQACAACKYQRRKCAADCILAPYFPHDRQRQFLNAHRLFGVSNIVKIVRHLDPAARHHAMRTIIFESDARAADPVGGCHHIIRHLEYQLFLARSELDLILHHLTFCRAATLGHHPHDDDPPDVNSSCIHARNNNNNNIGGDELNEECHNNRVRGLSTEDCQQMRCILDHLSVTDDIKFDDHTDILTSSNDVLTRENETFKDDDDDADRPFSYIHDQHDLKAATTFFTLANCDI</sequence>
<dbReference type="Pfam" id="PF03195">
    <property type="entry name" value="LOB"/>
    <property type="match status" value="1"/>
</dbReference>
<comment type="similarity">
    <text evidence="1">Belongs to the LOB domain-containing protein family.</text>
</comment>
<dbReference type="EMBL" id="BKCP01010292">
    <property type="protein sequence ID" value="GER52375.1"/>
    <property type="molecule type" value="Genomic_DNA"/>
</dbReference>
<dbReference type="Proteomes" id="UP000325081">
    <property type="component" value="Unassembled WGS sequence"/>
</dbReference>
<dbReference type="AlphaFoldDB" id="A0A5A7R3Y4"/>
<dbReference type="InterPro" id="IPR004883">
    <property type="entry name" value="LOB"/>
</dbReference>
<dbReference type="OrthoDB" id="1893065at2759"/>
<dbReference type="PANTHER" id="PTHR31301:SF67">
    <property type="entry name" value="LOB DOMAIN-CONTAINING PROTEIN 22"/>
    <property type="match status" value="1"/>
</dbReference>
<evidence type="ECO:0000259" key="3">
    <source>
        <dbReference type="PROSITE" id="PS50891"/>
    </source>
</evidence>
<name>A0A5A7R3Y4_STRAF</name>
<evidence type="ECO:0000313" key="5">
    <source>
        <dbReference type="Proteomes" id="UP000325081"/>
    </source>
</evidence>
<keyword evidence="5" id="KW-1185">Reference proteome</keyword>
<evidence type="ECO:0000256" key="1">
    <source>
        <dbReference type="ARBA" id="ARBA00005474"/>
    </source>
</evidence>